<accession>A0A0H5RDQ6</accession>
<organism evidence="2">
    <name type="scientific">Spongospora subterranea</name>
    <dbReference type="NCBI Taxonomy" id="70186"/>
    <lineage>
        <taxon>Eukaryota</taxon>
        <taxon>Sar</taxon>
        <taxon>Rhizaria</taxon>
        <taxon>Endomyxa</taxon>
        <taxon>Phytomyxea</taxon>
        <taxon>Plasmodiophorida</taxon>
        <taxon>Plasmodiophoridae</taxon>
        <taxon>Spongospora</taxon>
    </lineage>
</organism>
<keyword evidence="1" id="KW-0812">Transmembrane</keyword>
<name>A0A0H5RDQ6_9EUKA</name>
<evidence type="ECO:0000313" key="2">
    <source>
        <dbReference type="EMBL" id="CRZ12138.1"/>
    </source>
</evidence>
<keyword evidence="1" id="KW-0472">Membrane</keyword>
<keyword evidence="1" id="KW-1133">Transmembrane helix</keyword>
<reference evidence="2" key="1">
    <citation type="submission" date="2015-04" db="EMBL/GenBank/DDBJ databases">
        <title>The genome sequence of the plant pathogenic Rhizarian Plasmodiophora brassicae reveals insights in its biotrophic life cycle and the origin of chitin synthesis.</title>
        <authorList>
            <person name="Schwelm A."/>
            <person name="Fogelqvist J."/>
            <person name="Knaust A."/>
            <person name="Julke S."/>
            <person name="Lilja T."/>
            <person name="Dhandapani V."/>
            <person name="Bonilla-Rosso G."/>
            <person name="Karlsson M."/>
            <person name="Shevchenko A."/>
            <person name="Choi S.R."/>
            <person name="Kim H.G."/>
            <person name="Park J.Y."/>
            <person name="Lim Y.P."/>
            <person name="Ludwig-Muller J."/>
            <person name="Dixelius C."/>
        </authorList>
    </citation>
    <scope>NUCLEOTIDE SEQUENCE</scope>
    <source>
        <tissue evidence="2">Potato root galls</tissue>
    </source>
</reference>
<dbReference type="AlphaFoldDB" id="A0A0H5RDQ6"/>
<protein>
    <submittedName>
        <fullName evidence="2">Uncharacterized protein</fullName>
    </submittedName>
</protein>
<sequence>PRDRPSAQFVADHASKCLQQLTSTSPNYIMARQQSLRHDRVPLVEPELTTTNKLTRNAFLVAKHAGCFKSVYPVTCDFEVSEVLVSSGSSRTDWSGHDGTFPVPDCIDWTIPEVVAEDEPELVEVQLEVERRAVKEVGDDQAEITVTATAVAEQIGKAIIEEVAQTSQRSDRGRRQIWDTYSVTAIWVLIALLLIMDSVIPDILVHHDDIGGHDLA</sequence>
<evidence type="ECO:0000256" key="1">
    <source>
        <dbReference type="SAM" id="Phobius"/>
    </source>
</evidence>
<feature type="non-terminal residue" evidence="2">
    <location>
        <position position="1"/>
    </location>
</feature>
<proteinExistence type="predicted"/>
<feature type="transmembrane region" description="Helical" evidence="1">
    <location>
        <begin position="177"/>
        <end position="196"/>
    </location>
</feature>
<dbReference type="EMBL" id="HACM01011696">
    <property type="protein sequence ID" value="CRZ12138.1"/>
    <property type="molecule type" value="Transcribed_RNA"/>
</dbReference>